<protein>
    <submittedName>
        <fullName evidence="1">Uncharacterized protein</fullName>
    </submittedName>
</protein>
<dbReference type="EMBL" id="LIAE01006288">
    <property type="protein sequence ID" value="PAV91865.1"/>
    <property type="molecule type" value="Genomic_DNA"/>
</dbReference>
<sequence>MSNGYCYAGQYLLGTQYQYGYQGAVQNQQCGRGIQDWCAVTYMPNSQQAQFGCANSIQPYVGTPMCGDGPGMVNHQGCQMASFGVLEMSFV</sequence>
<dbReference type="OrthoDB" id="5817392at2759"/>
<keyword evidence="2" id="KW-1185">Reference proteome</keyword>
<accession>A0A2A2M0R6</accession>
<name>A0A2A2M0R6_9BILA</name>
<organism evidence="1 2">
    <name type="scientific">Diploscapter pachys</name>
    <dbReference type="NCBI Taxonomy" id="2018661"/>
    <lineage>
        <taxon>Eukaryota</taxon>
        <taxon>Metazoa</taxon>
        <taxon>Ecdysozoa</taxon>
        <taxon>Nematoda</taxon>
        <taxon>Chromadorea</taxon>
        <taxon>Rhabditida</taxon>
        <taxon>Rhabditina</taxon>
        <taxon>Rhabditomorpha</taxon>
        <taxon>Rhabditoidea</taxon>
        <taxon>Rhabditidae</taxon>
        <taxon>Diploscapter</taxon>
    </lineage>
</organism>
<comment type="caution">
    <text evidence="1">The sequence shown here is derived from an EMBL/GenBank/DDBJ whole genome shotgun (WGS) entry which is preliminary data.</text>
</comment>
<evidence type="ECO:0000313" key="2">
    <source>
        <dbReference type="Proteomes" id="UP000218231"/>
    </source>
</evidence>
<dbReference type="Proteomes" id="UP000218231">
    <property type="component" value="Unassembled WGS sequence"/>
</dbReference>
<proteinExistence type="predicted"/>
<reference evidence="1" key="1">
    <citation type="journal article" date="2017" name="Curr. Biol.">
        <title>Genome architecture and evolution of a unichromosomal asexual nematode.</title>
        <authorList>
            <person name="Fradin H."/>
            <person name="Zegar C."/>
            <person name="Gutwein M."/>
            <person name="Lucas J."/>
            <person name="Kovtun M."/>
            <person name="Corcoran D."/>
            <person name="Baugh L.R."/>
            <person name="Kiontke K."/>
            <person name="Gunsalus K."/>
            <person name="Fitch D.H."/>
            <person name="Piano F."/>
        </authorList>
    </citation>
    <scope>NUCLEOTIDE SEQUENCE [LARGE SCALE GENOMIC DNA]</scope>
    <source>
        <strain evidence="1">PF1309</strain>
    </source>
</reference>
<gene>
    <name evidence="1" type="ORF">WR25_15618</name>
</gene>
<evidence type="ECO:0000313" key="1">
    <source>
        <dbReference type="EMBL" id="PAV91865.1"/>
    </source>
</evidence>
<dbReference type="AlphaFoldDB" id="A0A2A2M0R6"/>